<dbReference type="GO" id="GO:0008270">
    <property type="term" value="F:zinc ion binding"/>
    <property type="evidence" value="ECO:0007669"/>
    <property type="project" value="UniProtKB-UniRule"/>
</dbReference>
<evidence type="ECO:0000313" key="15">
    <source>
        <dbReference type="EMBL" id="MBB5271409.1"/>
    </source>
</evidence>
<evidence type="ECO:0000256" key="10">
    <source>
        <dbReference type="ARBA" id="ARBA00023125"/>
    </source>
</evidence>
<dbReference type="Pfam" id="PF13662">
    <property type="entry name" value="Toprim_4"/>
    <property type="match status" value="1"/>
</dbReference>
<dbReference type="EMBL" id="JACHGB010000003">
    <property type="protein sequence ID" value="MBB5271409.1"/>
    <property type="molecule type" value="Genomic_DNA"/>
</dbReference>
<evidence type="ECO:0000313" key="16">
    <source>
        <dbReference type="Proteomes" id="UP000532440"/>
    </source>
</evidence>
<dbReference type="InterPro" id="IPR030846">
    <property type="entry name" value="DnaG_bac"/>
</dbReference>
<dbReference type="Gene3D" id="3.90.580.10">
    <property type="entry name" value="Zinc finger, CHC2-type domain"/>
    <property type="match status" value="1"/>
</dbReference>
<dbReference type="InterPro" id="IPR006171">
    <property type="entry name" value="TOPRIM_dom"/>
</dbReference>
<evidence type="ECO:0000256" key="6">
    <source>
        <dbReference type="ARBA" id="ARBA00022723"/>
    </source>
</evidence>
<dbReference type="GO" id="GO:0006269">
    <property type="term" value="P:DNA replication, synthesis of primer"/>
    <property type="evidence" value="ECO:0007669"/>
    <property type="project" value="UniProtKB-UniRule"/>
</dbReference>
<dbReference type="Gene3D" id="3.40.1360.10">
    <property type="match status" value="1"/>
</dbReference>
<dbReference type="Pfam" id="PF08278">
    <property type="entry name" value="DnaG_DnaB_bind"/>
    <property type="match status" value="1"/>
</dbReference>
<dbReference type="HAMAP" id="MF_00974">
    <property type="entry name" value="DNA_primase_DnaG"/>
    <property type="match status" value="1"/>
</dbReference>
<keyword evidence="8 12" id="KW-0862">Zinc</keyword>
<reference evidence="15 16" key="1">
    <citation type="submission" date="2020-08" db="EMBL/GenBank/DDBJ databases">
        <title>Genomic Encyclopedia of Type Strains, Phase IV (KMG-IV): sequencing the most valuable type-strain genomes for metagenomic binning, comparative biology and taxonomic classification.</title>
        <authorList>
            <person name="Goeker M."/>
        </authorList>
    </citation>
    <scope>NUCLEOTIDE SEQUENCE [LARGE SCALE GENOMIC DNA]</scope>
    <source>
        <strain evidence="15 16">DSM 29781</strain>
    </source>
</reference>
<comment type="function">
    <text evidence="12">RNA polymerase that catalyzes the synthesis of short RNA molecules used as primers for DNA polymerase during DNA replication.</text>
</comment>
<dbReference type="InterPro" id="IPR034151">
    <property type="entry name" value="TOPRIM_DnaG_bac"/>
</dbReference>
<feature type="domain" description="Toprim" evidence="14">
    <location>
        <begin position="272"/>
        <end position="353"/>
    </location>
</feature>
<accession>A0A7W8M8V5</accession>
<keyword evidence="11 12" id="KW-0804">Transcription</keyword>
<gene>
    <name evidence="12" type="primary">dnaG</name>
    <name evidence="15" type="ORF">HNQ70_001419</name>
</gene>
<feature type="zinc finger region" description="CHC2-type" evidence="12">
    <location>
        <begin position="37"/>
        <end position="61"/>
    </location>
</feature>
<dbReference type="InterPro" id="IPR036977">
    <property type="entry name" value="DNA_primase_Znf_CHC2"/>
</dbReference>
<comment type="domain">
    <text evidence="12">Contains an N-terminal zinc-binding domain, a central core domain that contains the primase activity, and a C-terminal DnaB-binding domain.</text>
</comment>
<keyword evidence="3 12" id="KW-0808">Transferase</keyword>
<evidence type="ECO:0000259" key="14">
    <source>
        <dbReference type="PROSITE" id="PS50880"/>
    </source>
</evidence>
<dbReference type="PANTHER" id="PTHR30313:SF2">
    <property type="entry name" value="DNA PRIMASE"/>
    <property type="match status" value="1"/>
</dbReference>
<keyword evidence="5 12" id="KW-0235">DNA replication</keyword>
<dbReference type="PROSITE" id="PS50880">
    <property type="entry name" value="TOPRIM"/>
    <property type="match status" value="1"/>
</dbReference>
<feature type="region of interest" description="Disordered" evidence="13">
    <location>
        <begin position="186"/>
        <end position="206"/>
    </location>
</feature>
<evidence type="ECO:0000256" key="1">
    <source>
        <dbReference type="ARBA" id="ARBA00022478"/>
    </source>
</evidence>
<proteinExistence type="inferred from homology"/>
<evidence type="ECO:0000256" key="13">
    <source>
        <dbReference type="SAM" id="MobiDB-lite"/>
    </source>
</evidence>
<evidence type="ECO:0000256" key="7">
    <source>
        <dbReference type="ARBA" id="ARBA00022771"/>
    </source>
</evidence>
<dbReference type="InterPro" id="IPR037068">
    <property type="entry name" value="DNA_primase_core_N_sf"/>
</dbReference>
<dbReference type="GO" id="GO:0003899">
    <property type="term" value="F:DNA-directed RNA polymerase activity"/>
    <property type="evidence" value="ECO:0007669"/>
    <property type="project" value="UniProtKB-UniRule"/>
</dbReference>
<dbReference type="InterPro" id="IPR013173">
    <property type="entry name" value="DNA_primase_DnaG_DnaB-bd_dom"/>
</dbReference>
<dbReference type="SUPFAM" id="SSF56731">
    <property type="entry name" value="DNA primase core"/>
    <property type="match status" value="1"/>
</dbReference>
<feature type="compositionally biased region" description="Basic and acidic residues" evidence="13">
    <location>
        <begin position="450"/>
        <end position="461"/>
    </location>
</feature>
<evidence type="ECO:0000256" key="3">
    <source>
        <dbReference type="ARBA" id="ARBA00022679"/>
    </source>
</evidence>
<dbReference type="SUPFAM" id="SSF57783">
    <property type="entry name" value="Zinc beta-ribbon"/>
    <property type="match status" value="1"/>
</dbReference>
<evidence type="ECO:0000256" key="12">
    <source>
        <dbReference type="HAMAP-Rule" id="MF_00974"/>
    </source>
</evidence>
<dbReference type="RefSeq" id="WP_183965752.1">
    <property type="nucleotide sequence ID" value="NZ_BAABEW010000001.1"/>
</dbReference>
<dbReference type="GO" id="GO:1990077">
    <property type="term" value="C:primosome complex"/>
    <property type="evidence" value="ECO:0007669"/>
    <property type="project" value="UniProtKB-KW"/>
</dbReference>
<dbReference type="Gene3D" id="3.90.980.10">
    <property type="entry name" value="DNA primase, catalytic core, N-terminal domain"/>
    <property type="match status" value="1"/>
</dbReference>
<dbReference type="Pfam" id="PF10410">
    <property type="entry name" value="DnaB_bind"/>
    <property type="match status" value="1"/>
</dbReference>
<dbReference type="AlphaFoldDB" id="A0A7W8M8V5"/>
<dbReference type="FunFam" id="3.40.1360.10:FF:000002">
    <property type="entry name" value="DNA primase"/>
    <property type="match status" value="1"/>
</dbReference>
<dbReference type="PANTHER" id="PTHR30313">
    <property type="entry name" value="DNA PRIMASE"/>
    <property type="match status" value="1"/>
</dbReference>
<comment type="catalytic activity">
    <reaction evidence="12">
        <text>ssDNA + n NTP = ssDNA/pppN(pN)n-1 hybrid + (n-1) diphosphate.</text>
        <dbReference type="EC" id="2.7.7.101"/>
    </reaction>
</comment>
<organism evidence="15 16">
    <name type="scientific">Quisquiliibacterium transsilvanicum</name>
    <dbReference type="NCBI Taxonomy" id="1549638"/>
    <lineage>
        <taxon>Bacteria</taxon>
        <taxon>Pseudomonadati</taxon>
        <taxon>Pseudomonadota</taxon>
        <taxon>Betaproteobacteria</taxon>
        <taxon>Burkholderiales</taxon>
        <taxon>Burkholderiaceae</taxon>
        <taxon>Quisquiliibacterium</taxon>
    </lineage>
</organism>
<keyword evidence="1 12" id="KW-0240">DNA-directed RNA polymerase</keyword>
<dbReference type="InterPro" id="IPR013264">
    <property type="entry name" value="DNAG_N"/>
</dbReference>
<evidence type="ECO:0000256" key="11">
    <source>
        <dbReference type="ARBA" id="ARBA00023163"/>
    </source>
</evidence>
<sequence>MIPQSFIQDLLARVDVVDVVARHVKLRKAGANFLGLCPFHAEKSPSFTVSPAKQFYHCFGCGAHGSAIGFLMEHAGLSYVDAIHELAQSVGLQVPDEPSAGREAPRADPGLLELMAAAAHFYRLRLRDSPRAIDYLKGRGLSGETAARYGIGYAPDGWRNLQAAVPDYGAPALVDAGLVIESGADEREAGDGPAGGGAKGGTKGGVKKRYDRFRDRIMFPIRNPRGQVIGFGGRVLGAGEPKYMNSPETPLFSKGRELYGLFEARDALRRENCAIVVEGYMDVVMLAQHGVSNAVATLGTATTPDHVRKLLRLVDRVVFSFDGDAAGRKAAWRALEACLPHAEDTKRLEFLFLPPEHDPDSYVRAHGVEGFSAQLRQALPLSEFMLQELATRADLAVPEGRAAFLALARPLILALPNAALRMQVLHSIAEQGGVAVGELDRFVNAGQEGQGRDARRREPDARPSPGQAAGPPQRRAPAAGFAPRPKSSPPDMVRRVRLLAALHPALAAESPDPRFLPRDVLAWLDLLRRQPAGSSLAVICESLRGSHPEMVEALLRDAAADRSMVADMNLEEARAEFEGALGQLRDRSIREELDAIVARGLADHEDRARYHELLLLRHKG</sequence>
<dbReference type="Pfam" id="PF01807">
    <property type="entry name" value="Zn_ribbon_DnaG"/>
    <property type="match status" value="1"/>
</dbReference>
<comment type="cofactor">
    <cofactor evidence="12">
        <name>Zn(2+)</name>
        <dbReference type="ChEBI" id="CHEBI:29105"/>
    </cofactor>
    <text evidence="12">Binds 1 zinc ion per monomer.</text>
</comment>
<protein>
    <recommendedName>
        <fullName evidence="12">DNA primase</fullName>
        <ecNumber evidence="12">2.7.7.101</ecNumber>
    </recommendedName>
</protein>
<feature type="region of interest" description="Disordered" evidence="13">
    <location>
        <begin position="446"/>
        <end position="490"/>
    </location>
</feature>
<dbReference type="InterPro" id="IPR016136">
    <property type="entry name" value="DNA_helicase_N/primase_C"/>
</dbReference>
<dbReference type="InterPro" id="IPR002694">
    <property type="entry name" value="Znf_CHC2"/>
</dbReference>
<keyword evidence="9" id="KW-0460">Magnesium</keyword>
<evidence type="ECO:0000256" key="9">
    <source>
        <dbReference type="ARBA" id="ARBA00022842"/>
    </source>
</evidence>
<keyword evidence="6 12" id="KW-0479">Metal-binding</keyword>
<dbReference type="InterPro" id="IPR050219">
    <property type="entry name" value="DnaG_primase"/>
</dbReference>
<dbReference type="Gene3D" id="1.20.50.20">
    <property type="entry name" value="DnaG, RNA polymerase domain, helical bundle"/>
    <property type="match status" value="1"/>
</dbReference>
<dbReference type="Gene3D" id="1.10.860.10">
    <property type="entry name" value="DNAb Helicase, Chain A"/>
    <property type="match status" value="1"/>
</dbReference>
<evidence type="ECO:0000256" key="4">
    <source>
        <dbReference type="ARBA" id="ARBA00022695"/>
    </source>
</evidence>
<comment type="subunit">
    <text evidence="12">Monomer. Interacts with DnaB.</text>
</comment>
<comment type="similarity">
    <text evidence="12">Belongs to the DnaG primase family.</text>
</comment>
<dbReference type="GO" id="GO:0000428">
    <property type="term" value="C:DNA-directed RNA polymerase complex"/>
    <property type="evidence" value="ECO:0007669"/>
    <property type="project" value="UniProtKB-KW"/>
</dbReference>
<evidence type="ECO:0000256" key="2">
    <source>
        <dbReference type="ARBA" id="ARBA00022515"/>
    </source>
</evidence>
<feature type="compositionally biased region" description="Low complexity" evidence="13">
    <location>
        <begin position="463"/>
        <end position="485"/>
    </location>
</feature>
<comment type="caution">
    <text evidence="15">The sequence shown here is derived from an EMBL/GenBank/DDBJ whole genome shotgun (WGS) entry which is preliminary data.</text>
</comment>
<keyword evidence="10 12" id="KW-0238">DNA-binding</keyword>
<dbReference type="GO" id="GO:0005737">
    <property type="term" value="C:cytoplasm"/>
    <property type="evidence" value="ECO:0007669"/>
    <property type="project" value="TreeGrafter"/>
</dbReference>
<dbReference type="Proteomes" id="UP000532440">
    <property type="component" value="Unassembled WGS sequence"/>
</dbReference>
<dbReference type="GO" id="GO:0003677">
    <property type="term" value="F:DNA binding"/>
    <property type="evidence" value="ECO:0007669"/>
    <property type="project" value="UniProtKB-KW"/>
</dbReference>
<keyword evidence="7 12" id="KW-0863">Zinc-finger</keyword>
<dbReference type="InterPro" id="IPR019475">
    <property type="entry name" value="DNA_primase_DnaB-bd"/>
</dbReference>
<keyword evidence="2 12" id="KW-0639">Primosome</keyword>
<dbReference type="CDD" id="cd03364">
    <property type="entry name" value="TOPRIM_DnaG_primases"/>
    <property type="match status" value="1"/>
</dbReference>
<keyword evidence="16" id="KW-1185">Reference proteome</keyword>
<evidence type="ECO:0000256" key="5">
    <source>
        <dbReference type="ARBA" id="ARBA00022705"/>
    </source>
</evidence>
<dbReference type="FunFam" id="3.90.580.10:FF:000001">
    <property type="entry name" value="DNA primase"/>
    <property type="match status" value="1"/>
</dbReference>
<name>A0A7W8M8V5_9BURK</name>
<dbReference type="Pfam" id="PF08275">
    <property type="entry name" value="DNAG_N"/>
    <property type="match status" value="2"/>
</dbReference>
<dbReference type="EC" id="2.7.7.101" evidence="12"/>
<dbReference type="SMART" id="SM00493">
    <property type="entry name" value="TOPRIM"/>
    <property type="match status" value="1"/>
</dbReference>
<feature type="compositionally biased region" description="Gly residues" evidence="13">
    <location>
        <begin position="192"/>
        <end position="204"/>
    </location>
</feature>
<evidence type="ECO:0000256" key="8">
    <source>
        <dbReference type="ARBA" id="ARBA00022833"/>
    </source>
</evidence>
<keyword evidence="4 12" id="KW-0548">Nucleotidyltransferase</keyword>
<dbReference type="SMART" id="SM00400">
    <property type="entry name" value="ZnF_CHCC"/>
    <property type="match status" value="1"/>
</dbReference>